<evidence type="ECO:0000313" key="3">
    <source>
        <dbReference type="Proteomes" id="UP000092626"/>
    </source>
</evidence>
<keyword evidence="1" id="KW-0472">Membrane</keyword>
<protein>
    <submittedName>
        <fullName evidence="2">Uncharacterized protein</fullName>
    </submittedName>
</protein>
<proteinExistence type="predicted"/>
<dbReference type="AlphaFoldDB" id="A0A1A7PRB1"/>
<evidence type="ECO:0000313" key="2">
    <source>
        <dbReference type="EMBL" id="OBX05113.1"/>
    </source>
</evidence>
<name>A0A1A7PRB1_9PAST</name>
<keyword evidence="1" id="KW-1133">Transmembrane helix</keyword>
<dbReference type="RefSeq" id="WP_065237014.1">
    <property type="nucleotide sequence ID" value="NZ_JTJR01000013.1"/>
</dbReference>
<comment type="caution">
    <text evidence="2">The sequence shown here is derived from an EMBL/GenBank/DDBJ whole genome shotgun (WGS) entry which is preliminary data.</text>
</comment>
<keyword evidence="1" id="KW-0812">Transmembrane</keyword>
<feature type="transmembrane region" description="Helical" evidence="1">
    <location>
        <begin position="45"/>
        <end position="64"/>
    </location>
</feature>
<reference evidence="2 3" key="1">
    <citation type="submission" date="2014-11" db="EMBL/GenBank/DDBJ databases">
        <title>Pan-genome of Gallibacterium spp.</title>
        <authorList>
            <person name="Kudirkiene E."/>
            <person name="Bojesen A.M."/>
        </authorList>
    </citation>
    <scope>NUCLEOTIDE SEQUENCE [LARGE SCALE GENOMIC DNA]</scope>
    <source>
        <strain evidence="2 3">59/S3/89</strain>
    </source>
</reference>
<sequence length="102" mass="11531">MKTELDLLFLKGMLPKFGKNLQNILLGLIMLIFIMSMLMSNILPIPSTMMMIATANSLLVLFYSHKFNALELRLGGIVIGLLGPALRIIWVFLLMVFFDVKD</sequence>
<dbReference type="EMBL" id="JTJR01000013">
    <property type="protein sequence ID" value="OBX05113.1"/>
    <property type="molecule type" value="Genomic_DNA"/>
</dbReference>
<dbReference type="STRING" id="505345.QV06_03805"/>
<gene>
    <name evidence="2" type="ORF">QV06_03805</name>
</gene>
<evidence type="ECO:0000256" key="1">
    <source>
        <dbReference type="SAM" id="Phobius"/>
    </source>
</evidence>
<organism evidence="2 3">
    <name type="scientific">Gallibacterium genomosp. 3</name>
    <dbReference type="NCBI Taxonomy" id="505345"/>
    <lineage>
        <taxon>Bacteria</taxon>
        <taxon>Pseudomonadati</taxon>
        <taxon>Pseudomonadota</taxon>
        <taxon>Gammaproteobacteria</taxon>
        <taxon>Pasteurellales</taxon>
        <taxon>Pasteurellaceae</taxon>
        <taxon>Gallibacterium</taxon>
    </lineage>
</organism>
<accession>A0A1A7PRB1</accession>
<dbReference type="Proteomes" id="UP000092626">
    <property type="component" value="Unassembled WGS sequence"/>
</dbReference>
<feature type="transmembrane region" description="Helical" evidence="1">
    <location>
        <begin position="76"/>
        <end position="98"/>
    </location>
</feature>
<feature type="transmembrane region" description="Helical" evidence="1">
    <location>
        <begin position="21"/>
        <end position="39"/>
    </location>
</feature>